<dbReference type="Pfam" id="PF13692">
    <property type="entry name" value="Glyco_trans_1_4"/>
    <property type="match status" value="1"/>
</dbReference>
<dbReference type="Proteomes" id="UP000270856">
    <property type="component" value="Unassembled WGS sequence"/>
</dbReference>
<dbReference type="SUPFAM" id="SSF53756">
    <property type="entry name" value="UDP-Glycosyltransferase/glycogen phosphorylase"/>
    <property type="match status" value="1"/>
</dbReference>
<name>A0A3N4P1A7_9FLAO</name>
<gene>
    <name evidence="1" type="ORF">EGM88_02850</name>
</gene>
<dbReference type="RefSeq" id="WP_123896455.1">
    <property type="nucleotide sequence ID" value="NZ_RPFJ01000002.1"/>
</dbReference>
<dbReference type="OrthoDB" id="9807209at2"/>
<organism evidence="1 2">
    <name type="scientific">Aureibaculum marinum</name>
    <dbReference type="NCBI Taxonomy" id="2487930"/>
    <lineage>
        <taxon>Bacteria</taxon>
        <taxon>Pseudomonadati</taxon>
        <taxon>Bacteroidota</taxon>
        <taxon>Flavobacteriia</taxon>
        <taxon>Flavobacteriales</taxon>
        <taxon>Flavobacteriaceae</taxon>
        <taxon>Aureibaculum</taxon>
    </lineage>
</organism>
<comment type="caution">
    <text evidence="1">The sequence shown here is derived from an EMBL/GenBank/DDBJ whole genome shotgun (WGS) entry which is preliminary data.</text>
</comment>
<keyword evidence="2" id="KW-1185">Reference proteome</keyword>
<evidence type="ECO:0000313" key="2">
    <source>
        <dbReference type="Proteomes" id="UP000270856"/>
    </source>
</evidence>
<protein>
    <submittedName>
        <fullName evidence="1">Glycosyltransferase</fullName>
    </submittedName>
</protein>
<sequence>MQKVLFIGLVFPESTSTAAGSRMMQLLHFFLEEHYQITFASAAQNSEYVDNLENLGIDRVTIELNNASFDSLIKSLQPDVVVFDRFITEEQFGWRVTENCPNALRILDTEDLHCLRQTRLEALKKGIEFKWNQLNHLDITKREIASIYRCDLSLIISTFEQQLLLNHFKIPENLLVQLPFMLDAISENNLLNKPSFEQRRDFISIGNFKHEPNWQSVLYLKKTIWPLVRKQLPKVNLYIYGSYPSQKVTDLHCEKEGFIVKGRAENAHKVISKAKVLLAPLQFGAGLKGKLVDAMLNGTPSVTTTIGAEGMHDNLPWNGYVIDNPEEFAQKAIELYGNKNLWLQSQQNAIRIINTVFNKKRLSEKLSNRIIEIQQNLALHREQNFIGSLLQHHTMQSTKYLSRWIEEKNK</sequence>
<dbReference type="Gene3D" id="3.40.50.2000">
    <property type="entry name" value="Glycogen Phosphorylase B"/>
    <property type="match status" value="1"/>
</dbReference>
<evidence type="ECO:0000313" key="1">
    <source>
        <dbReference type="EMBL" id="RPE00219.1"/>
    </source>
</evidence>
<keyword evidence="1" id="KW-0808">Transferase</keyword>
<accession>A0A3N4P1A7</accession>
<reference evidence="1 2" key="1">
    <citation type="submission" date="2018-11" db="EMBL/GenBank/DDBJ databases">
        <title>Aureibaculum marinum gen. nov., sp. nov., a member of the family Flavobacteriaceae isolated from the Bohai Sea.</title>
        <authorList>
            <person name="Ji X."/>
        </authorList>
    </citation>
    <scope>NUCLEOTIDE SEQUENCE [LARGE SCALE GENOMIC DNA]</scope>
    <source>
        <strain evidence="1 2">BH-SD17</strain>
    </source>
</reference>
<dbReference type="AlphaFoldDB" id="A0A3N4P1A7"/>
<dbReference type="EMBL" id="RPFJ01000002">
    <property type="protein sequence ID" value="RPE00219.1"/>
    <property type="molecule type" value="Genomic_DNA"/>
</dbReference>
<proteinExistence type="predicted"/>
<dbReference type="GO" id="GO:0016740">
    <property type="term" value="F:transferase activity"/>
    <property type="evidence" value="ECO:0007669"/>
    <property type="project" value="UniProtKB-KW"/>
</dbReference>